<keyword evidence="1" id="KW-1133">Transmembrane helix</keyword>
<dbReference type="EMBL" id="FOWW01000008">
    <property type="protein sequence ID" value="SFQ50672.1"/>
    <property type="molecule type" value="Genomic_DNA"/>
</dbReference>
<feature type="transmembrane region" description="Helical" evidence="1">
    <location>
        <begin position="87"/>
        <end position="107"/>
    </location>
</feature>
<feature type="transmembrane region" description="Helical" evidence="1">
    <location>
        <begin position="35"/>
        <end position="56"/>
    </location>
</feature>
<dbReference type="Proteomes" id="UP000198727">
    <property type="component" value="Unassembled WGS sequence"/>
</dbReference>
<organism evidence="2 3">
    <name type="scientific">Amycolatopsis arida</name>
    <dbReference type="NCBI Taxonomy" id="587909"/>
    <lineage>
        <taxon>Bacteria</taxon>
        <taxon>Bacillati</taxon>
        <taxon>Actinomycetota</taxon>
        <taxon>Actinomycetes</taxon>
        <taxon>Pseudonocardiales</taxon>
        <taxon>Pseudonocardiaceae</taxon>
        <taxon>Amycolatopsis</taxon>
    </lineage>
</organism>
<evidence type="ECO:0000313" key="2">
    <source>
        <dbReference type="EMBL" id="SFQ50672.1"/>
    </source>
</evidence>
<keyword evidence="3" id="KW-1185">Reference proteome</keyword>
<reference evidence="3" key="1">
    <citation type="submission" date="2016-10" db="EMBL/GenBank/DDBJ databases">
        <authorList>
            <person name="Varghese N."/>
            <person name="Submissions S."/>
        </authorList>
    </citation>
    <scope>NUCLEOTIDE SEQUENCE [LARGE SCALE GENOMIC DNA]</scope>
    <source>
        <strain evidence="3">CGMCC 4.5579</strain>
    </source>
</reference>
<feature type="transmembrane region" description="Helical" evidence="1">
    <location>
        <begin position="6"/>
        <end position="23"/>
    </location>
</feature>
<name>A0A1I5Z2K4_9PSEU</name>
<dbReference type="RefSeq" id="WP_092533466.1">
    <property type="nucleotide sequence ID" value="NZ_FOWW01000008.1"/>
</dbReference>
<gene>
    <name evidence="2" type="ORF">SAMN05421810_108157</name>
</gene>
<sequence>MPALVGGEVAAIAVVAAGLAVLVRRGGPGLAGRVAGHLLLATFAGTVLVAAAALALAPPLTVADAVSLVLLGAAGTPLLARRLRPRAVPLVLTGLVVAATVTIVVGWSDLLLPSRSWSRCWPDGCSRCA</sequence>
<dbReference type="AlphaFoldDB" id="A0A1I5Z2K4"/>
<keyword evidence="1" id="KW-0472">Membrane</keyword>
<protein>
    <submittedName>
        <fullName evidence="2">Uncharacterized protein</fullName>
    </submittedName>
</protein>
<feature type="transmembrane region" description="Helical" evidence="1">
    <location>
        <begin position="62"/>
        <end position="80"/>
    </location>
</feature>
<dbReference type="STRING" id="587909.SAMN05421810_108157"/>
<evidence type="ECO:0000256" key="1">
    <source>
        <dbReference type="SAM" id="Phobius"/>
    </source>
</evidence>
<proteinExistence type="predicted"/>
<accession>A0A1I5Z2K4</accession>
<evidence type="ECO:0000313" key="3">
    <source>
        <dbReference type="Proteomes" id="UP000198727"/>
    </source>
</evidence>
<keyword evidence="1" id="KW-0812">Transmembrane</keyword>